<name>A0AAE9J8W4_CAEBR</name>
<protein>
    <submittedName>
        <fullName evidence="2">Uncharacterized protein</fullName>
    </submittedName>
</protein>
<proteinExistence type="predicted"/>
<dbReference type="PANTHER" id="PTHR31379">
    <property type="entry name" value="F-BOX C PROTEIN-RELATED-RELATED"/>
    <property type="match status" value="1"/>
</dbReference>
<dbReference type="Proteomes" id="UP000829354">
    <property type="component" value="Chromosome II"/>
</dbReference>
<organism evidence="2 3">
    <name type="scientific">Caenorhabditis briggsae</name>
    <dbReference type="NCBI Taxonomy" id="6238"/>
    <lineage>
        <taxon>Eukaryota</taxon>
        <taxon>Metazoa</taxon>
        <taxon>Ecdysozoa</taxon>
        <taxon>Nematoda</taxon>
        <taxon>Chromadorea</taxon>
        <taxon>Rhabditida</taxon>
        <taxon>Rhabditina</taxon>
        <taxon>Rhabditomorpha</taxon>
        <taxon>Rhabditoidea</taxon>
        <taxon>Rhabditidae</taxon>
        <taxon>Peloderinae</taxon>
        <taxon>Caenorhabditis</taxon>
    </lineage>
</organism>
<dbReference type="AlphaFoldDB" id="A0AAE9J8W4"/>
<keyword evidence="3" id="KW-1185">Reference proteome</keyword>
<reference evidence="2 3" key="1">
    <citation type="submission" date="2022-04" db="EMBL/GenBank/DDBJ databases">
        <title>Chromosome-level reference genomes for two strains of Caenorhabditis briggsae: an improved platform for comparative genomics.</title>
        <authorList>
            <person name="Stevens L."/>
            <person name="Andersen E."/>
        </authorList>
    </citation>
    <scope>NUCLEOTIDE SEQUENCE [LARGE SCALE GENOMIC DNA]</scope>
    <source>
        <strain evidence="2">VX34</strain>
        <tissue evidence="2">Whole-organism</tissue>
    </source>
</reference>
<feature type="transmembrane region" description="Helical" evidence="1">
    <location>
        <begin position="216"/>
        <end position="238"/>
    </location>
</feature>
<evidence type="ECO:0000313" key="2">
    <source>
        <dbReference type="EMBL" id="UMM20195.1"/>
    </source>
</evidence>
<gene>
    <name evidence="2" type="ORF">L5515_015541</name>
</gene>
<keyword evidence="1" id="KW-0472">Membrane</keyword>
<dbReference type="InterPro" id="IPR021942">
    <property type="entry name" value="DUF3557"/>
</dbReference>
<sequence length="248" mass="28901">MPVVLYPVLRSILEHMEANCRFSLSGRCPEISRVEKSVPLRVKTILFSDNTFSINNIKYKVFFEIPRMRIMYTLLPIRMPNHPLTMRIYHFNTKVFAEKKFSRNYGIEEALRKVMEYFFGGRSNIHDQCVTVFDNGTCEEVKVTNTKTFFDINAVSIQIDSESKIVVYGGKTYYWSEVVSKVVIKAMAVGSSAEIQKEETEPLEEPKIVPRKPFNYFAIVIPLLTLLIAYFFWLHLFLEHIHHLTPSD</sequence>
<dbReference type="PANTHER" id="PTHR31379:SF1">
    <property type="entry name" value="F-BOX C PROTEIN-RELATED"/>
    <property type="match status" value="1"/>
</dbReference>
<keyword evidence="1" id="KW-0812">Transmembrane</keyword>
<dbReference type="EMBL" id="CP092621">
    <property type="protein sequence ID" value="UMM20195.1"/>
    <property type="molecule type" value="Genomic_DNA"/>
</dbReference>
<keyword evidence="1" id="KW-1133">Transmembrane helix</keyword>
<evidence type="ECO:0000313" key="3">
    <source>
        <dbReference type="Proteomes" id="UP000829354"/>
    </source>
</evidence>
<evidence type="ECO:0000256" key="1">
    <source>
        <dbReference type="SAM" id="Phobius"/>
    </source>
</evidence>
<accession>A0AAE9J8W4</accession>